<sequence>MWHHLADSLFITSTNTGPTRNPLFFPIDAQHKSHNNHGNTSEFCLFIAIRNLASMGKRLERTTLYAVQHQIPSQAK</sequence>
<dbReference type="Proteomes" id="UP001595075">
    <property type="component" value="Unassembled WGS sequence"/>
</dbReference>
<dbReference type="EMBL" id="JAZHXI010000024">
    <property type="protein sequence ID" value="KAL2060040.1"/>
    <property type="molecule type" value="Genomic_DNA"/>
</dbReference>
<proteinExistence type="predicted"/>
<protein>
    <submittedName>
        <fullName evidence="1">Uncharacterized protein</fullName>
    </submittedName>
</protein>
<accession>A0ABR4BQR1</accession>
<keyword evidence="2" id="KW-1185">Reference proteome</keyword>
<organism evidence="1 2">
    <name type="scientific">Oculimacula yallundae</name>
    <dbReference type="NCBI Taxonomy" id="86028"/>
    <lineage>
        <taxon>Eukaryota</taxon>
        <taxon>Fungi</taxon>
        <taxon>Dikarya</taxon>
        <taxon>Ascomycota</taxon>
        <taxon>Pezizomycotina</taxon>
        <taxon>Leotiomycetes</taxon>
        <taxon>Helotiales</taxon>
        <taxon>Ploettnerulaceae</taxon>
        <taxon>Oculimacula</taxon>
    </lineage>
</organism>
<comment type="caution">
    <text evidence="1">The sequence shown here is derived from an EMBL/GenBank/DDBJ whole genome shotgun (WGS) entry which is preliminary data.</text>
</comment>
<evidence type="ECO:0000313" key="2">
    <source>
        <dbReference type="Proteomes" id="UP001595075"/>
    </source>
</evidence>
<evidence type="ECO:0000313" key="1">
    <source>
        <dbReference type="EMBL" id="KAL2060040.1"/>
    </source>
</evidence>
<reference evidence="1 2" key="1">
    <citation type="journal article" date="2024" name="Commun. Biol.">
        <title>Comparative genomic analysis of thermophilic fungi reveals convergent evolutionary adaptations and gene losses.</title>
        <authorList>
            <person name="Steindorff A.S."/>
            <person name="Aguilar-Pontes M.V."/>
            <person name="Robinson A.J."/>
            <person name="Andreopoulos B."/>
            <person name="LaButti K."/>
            <person name="Kuo A."/>
            <person name="Mondo S."/>
            <person name="Riley R."/>
            <person name="Otillar R."/>
            <person name="Haridas S."/>
            <person name="Lipzen A."/>
            <person name="Grimwood J."/>
            <person name="Schmutz J."/>
            <person name="Clum A."/>
            <person name="Reid I.D."/>
            <person name="Moisan M.C."/>
            <person name="Butler G."/>
            <person name="Nguyen T.T.M."/>
            <person name="Dewar K."/>
            <person name="Conant G."/>
            <person name="Drula E."/>
            <person name="Henrissat B."/>
            <person name="Hansel C."/>
            <person name="Singer S."/>
            <person name="Hutchinson M.I."/>
            <person name="de Vries R.P."/>
            <person name="Natvig D.O."/>
            <person name="Powell A.J."/>
            <person name="Tsang A."/>
            <person name="Grigoriev I.V."/>
        </authorList>
    </citation>
    <scope>NUCLEOTIDE SEQUENCE [LARGE SCALE GENOMIC DNA]</scope>
    <source>
        <strain evidence="1 2">CBS 494.80</strain>
    </source>
</reference>
<name>A0ABR4BQR1_9HELO</name>
<gene>
    <name evidence="1" type="ORF">VTL71DRAFT_9862</name>
</gene>